<dbReference type="InterPro" id="IPR015813">
    <property type="entry name" value="Pyrv/PenolPyrv_kinase-like_dom"/>
</dbReference>
<sequence length="493" mass="53661">MEHKVLVAKRRTKIVATLGPASNKPEVLDALIKAGVDVVRLNFSHGEASEHLTLAETVRDRATAYGRQVGVLADMQGPKIRIARFQAGKIYLEEQATFVLDAGLDADAGDNEHVGIDYKQLPQDVERGDTLLLDDGRIVFWVEKIEGQRVICRVIVGGELSNNKGINRQGGGLSAEALTDKDKADIITAAKMQADYVAISFPRSAEDIHYARKLLRNAGGYGSIIAKIERAEALDVLDEIIEASDGVMVARGDLGVEIGDAALPPIQKKIIQRARQLNRVVITATQMMESMITNAIPTRAEVFDIANAVLDGTDAVMLSGETAVGRYPVKVIEAVDRICLTAEQQREIRVSHHRMDSHFQEMDEAIAMSAMYLANHLDVKAIAALTETGTTALLMSRISSGIPIFALTPYTETLGKVTLYRGVYPVSFKVHHTDHAALNLEAIEEMQRSGLVSDGDIVIITKGDPEVQGSTNTLKLVRVGDMVKPDDSARSHK</sequence>
<evidence type="ECO:0000256" key="7">
    <source>
        <dbReference type="ARBA" id="ARBA00022777"/>
    </source>
</evidence>
<dbReference type="InterPro" id="IPR015793">
    <property type="entry name" value="Pyrv_Knase_brl"/>
</dbReference>
<evidence type="ECO:0000256" key="4">
    <source>
        <dbReference type="ARBA" id="ARBA00022679"/>
    </source>
</evidence>
<proteinExistence type="inferred from homology"/>
<dbReference type="InterPro" id="IPR036918">
    <property type="entry name" value="Pyrv_Knase_C_sf"/>
</dbReference>
<accession>A0A0F9SKQ3</accession>
<dbReference type="EC" id="2.7.1.40" evidence="3"/>
<dbReference type="GO" id="GO:0000287">
    <property type="term" value="F:magnesium ion binding"/>
    <property type="evidence" value="ECO:0007669"/>
    <property type="project" value="InterPro"/>
</dbReference>
<dbReference type="SUPFAM" id="SSF50800">
    <property type="entry name" value="PK beta-barrel domain-like"/>
    <property type="match status" value="1"/>
</dbReference>
<name>A0A0F9SKQ3_9ZZZZ</name>
<dbReference type="AlphaFoldDB" id="A0A0F9SKQ3"/>
<comment type="pathway">
    <text evidence="1">Carbohydrate degradation; glycolysis; pyruvate from D-glyceraldehyde 3-phosphate: step 5/5.</text>
</comment>
<dbReference type="SUPFAM" id="SSF52935">
    <property type="entry name" value="PK C-terminal domain-like"/>
    <property type="match status" value="1"/>
</dbReference>
<keyword evidence="4" id="KW-0808">Transferase</keyword>
<gene>
    <name evidence="14" type="ORF">LCGC14_0762670</name>
</gene>
<evidence type="ECO:0000256" key="5">
    <source>
        <dbReference type="ARBA" id="ARBA00022723"/>
    </source>
</evidence>
<evidence type="ECO:0000256" key="8">
    <source>
        <dbReference type="ARBA" id="ARBA00022840"/>
    </source>
</evidence>
<dbReference type="NCBIfam" id="NF004978">
    <property type="entry name" value="PRK06354.1"/>
    <property type="match status" value="1"/>
</dbReference>
<dbReference type="EMBL" id="LAZR01001888">
    <property type="protein sequence ID" value="KKN37521.1"/>
    <property type="molecule type" value="Genomic_DNA"/>
</dbReference>
<dbReference type="GO" id="GO:0016301">
    <property type="term" value="F:kinase activity"/>
    <property type="evidence" value="ECO:0007669"/>
    <property type="project" value="UniProtKB-KW"/>
</dbReference>
<evidence type="ECO:0000256" key="2">
    <source>
        <dbReference type="ARBA" id="ARBA00008663"/>
    </source>
</evidence>
<keyword evidence="9" id="KW-0460">Magnesium</keyword>
<keyword evidence="6" id="KW-0547">Nucleotide-binding</keyword>
<protein>
    <recommendedName>
        <fullName evidence="3">pyruvate kinase</fullName>
        <ecNumber evidence="3">2.7.1.40</ecNumber>
    </recommendedName>
</protein>
<evidence type="ECO:0000256" key="1">
    <source>
        <dbReference type="ARBA" id="ARBA00004997"/>
    </source>
</evidence>
<evidence type="ECO:0000313" key="14">
    <source>
        <dbReference type="EMBL" id="KKN37521.1"/>
    </source>
</evidence>
<dbReference type="NCBIfam" id="NF004491">
    <property type="entry name" value="PRK05826.1"/>
    <property type="match status" value="1"/>
</dbReference>
<dbReference type="Gene3D" id="3.20.20.60">
    <property type="entry name" value="Phosphoenolpyruvate-binding domains"/>
    <property type="match status" value="1"/>
</dbReference>
<comment type="similarity">
    <text evidence="2">Belongs to the pyruvate kinase family.</text>
</comment>
<dbReference type="PRINTS" id="PR01050">
    <property type="entry name" value="PYRUVTKNASE"/>
</dbReference>
<evidence type="ECO:0000256" key="6">
    <source>
        <dbReference type="ARBA" id="ARBA00022741"/>
    </source>
</evidence>
<dbReference type="InterPro" id="IPR015795">
    <property type="entry name" value="Pyrv_Knase_C"/>
</dbReference>
<dbReference type="GO" id="GO:0005524">
    <property type="term" value="F:ATP binding"/>
    <property type="evidence" value="ECO:0007669"/>
    <property type="project" value="UniProtKB-KW"/>
</dbReference>
<evidence type="ECO:0000259" key="13">
    <source>
        <dbReference type="Pfam" id="PF02887"/>
    </source>
</evidence>
<evidence type="ECO:0000259" key="12">
    <source>
        <dbReference type="Pfam" id="PF00224"/>
    </source>
</evidence>
<dbReference type="NCBIfam" id="TIGR01064">
    <property type="entry name" value="pyruv_kin"/>
    <property type="match status" value="1"/>
</dbReference>
<feature type="domain" description="Pyruvate kinase barrel" evidence="12">
    <location>
        <begin position="10"/>
        <end position="331"/>
    </location>
</feature>
<keyword evidence="5" id="KW-0479">Metal-binding</keyword>
<keyword evidence="11" id="KW-0670">Pyruvate</keyword>
<organism evidence="14">
    <name type="scientific">marine sediment metagenome</name>
    <dbReference type="NCBI Taxonomy" id="412755"/>
    <lineage>
        <taxon>unclassified sequences</taxon>
        <taxon>metagenomes</taxon>
        <taxon>ecological metagenomes</taxon>
    </lineage>
</organism>
<feature type="domain" description="Pyruvate kinase C-terminal" evidence="13">
    <location>
        <begin position="364"/>
        <end position="476"/>
    </location>
</feature>
<evidence type="ECO:0000256" key="3">
    <source>
        <dbReference type="ARBA" id="ARBA00012142"/>
    </source>
</evidence>
<dbReference type="GO" id="GO:0030955">
    <property type="term" value="F:potassium ion binding"/>
    <property type="evidence" value="ECO:0007669"/>
    <property type="project" value="InterPro"/>
</dbReference>
<dbReference type="InterPro" id="IPR001697">
    <property type="entry name" value="Pyr_Knase"/>
</dbReference>
<dbReference type="GO" id="GO:0004743">
    <property type="term" value="F:pyruvate kinase activity"/>
    <property type="evidence" value="ECO:0007669"/>
    <property type="project" value="UniProtKB-EC"/>
</dbReference>
<dbReference type="InterPro" id="IPR011037">
    <property type="entry name" value="Pyrv_Knase-like_insert_dom_sf"/>
</dbReference>
<dbReference type="Gene3D" id="3.40.1380.20">
    <property type="entry name" value="Pyruvate kinase, C-terminal domain"/>
    <property type="match status" value="1"/>
</dbReference>
<evidence type="ECO:0000256" key="11">
    <source>
        <dbReference type="ARBA" id="ARBA00023317"/>
    </source>
</evidence>
<evidence type="ECO:0000256" key="9">
    <source>
        <dbReference type="ARBA" id="ARBA00022842"/>
    </source>
</evidence>
<keyword evidence="10" id="KW-0324">Glycolysis</keyword>
<dbReference type="Pfam" id="PF02887">
    <property type="entry name" value="PK_C"/>
    <property type="match status" value="1"/>
</dbReference>
<dbReference type="InterPro" id="IPR015806">
    <property type="entry name" value="Pyrv_Knase_insert_dom_sf"/>
</dbReference>
<dbReference type="InterPro" id="IPR040442">
    <property type="entry name" value="Pyrv_kinase-like_dom_sf"/>
</dbReference>
<evidence type="ECO:0000256" key="10">
    <source>
        <dbReference type="ARBA" id="ARBA00023152"/>
    </source>
</evidence>
<dbReference type="Pfam" id="PF00224">
    <property type="entry name" value="PK"/>
    <property type="match status" value="1"/>
</dbReference>
<dbReference type="SUPFAM" id="SSF51621">
    <property type="entry name" value="Phosphoenolpyruvate/pyruvate domain"/>
    <property type="match status" value="1"/>
</dbReference>
<keyword evidence="8" id="KW-0067">ATP-binding</keyword>
<keyword evidence="7" id="KW-0418">Kinase</keyword>
<dbReference type="PANTHER" id="PTHR11817">
    <property type="entry name" value="PYRUVATE KINASE"/>
    <property type="match status" value="1"/>
</dbReference>
<comment type="caution">
    <text evidence="14">The sequence shown here is derived from an EMBL/GenBank/DDBJ whole genome shotgun (WGS) entry which is preliminary data.</text>
</comment>
<dbReference type="Gene3D" id="2.40.33.10">
    <property type="entry name" value="PK beta-barrel domain-like"/>
    <property type="match status" value="1"/>
</dbReference>
<dbReference type="FunFam" id="2.40.33.10:FF:000001">
    <property type="entry name" value="Pyruvate kinase"/>
    <property type="match status" value="1"/>
</dbReference>
<dbReference type="UniPathway" id="UPA00109">
    <property type="reaction ID" value="UER00188"/>
</dbReference>
<reference evidence="14" key="1">
    <citation type="journal article" date="2015" name="Nature">
        <title>Complex archaea that bridge the gap between prokaryotes and eukaryotes.</title>
        <authorList>
            <person name="Spang A."/>
            <person name="Saw J.H."/>
            <person name="Jorgensen S.L."/>
            <person name="Zaremba-Niedzwiedzka K."/>
            <person name="Martijn J."/>
            <person name="Lind A.E."/>
            <person name="van Eijk R."/>
            <person name="Schleper C."/>
            <person name="Guy L."/>
            <person name="Ettema T.J."/>
        </authorList>
    </citation>
    <scope>NUCLEOTIDE SEQUENCE</scope>
</reference>